<dbReference type="AlphaFoldDB" id="M5U615"/>
<dbReference type="Proteomes" id="UP000011885">
    <property type="component" value="Unassembled WGS sequence"/>
</dbReference>
<proteinExistence type="predicted"/>
<evidence type="ECO:0000313" key="3">
    <source>
        <dbReference type="Proteomes" id="UP000011885"/>
    </source>
</evidence>
<sequence length="219" mass="24509">MLRLHAKGRPDQPLIGYEIYDKELDSKSMTFVGRTDWNGRLTVGKIDRPLRLLYVKNGGAVLARLPMVPGHHEVTVADLAGDDMRLQAEAYIRGVQNAIIDLVAVRELFKARISMRIKEGKLKEADELLEMLRNEPSNEKIANDMGKKQTLFLKAIGRNANQQRKVDEMFSVTRELLSKHINPKIVNDLETALIEANKRSGGAPAEAETPSDEESPPAE</sequence>
<protein>
    <submittedName>
        <fullName evidence="2">Signal peptide protein</fullName>
    </submittedName>
</protein>
<name>M5U615_9BACT</name>
<feature type="region of interest" description="Disordered" evidence="1">
    <location>
        <begin position="197"/>
        <end position="219"/>
    </location>
</feature>
<accession>M5U615</accession>
<dbReference type="EMBL" id="ANOH01000118">
    <property type="protein sequence ID" value="EMI56907.1"/>
    <property type="molecule type" value="Genomic_DNA"/>
</dbReference>
<keyword evidence="3" id="KW-1185">Reference proteome</keyword>
<comment type="caution">
    <text evidence="2">The sequence shown here is derived from an EMBL/GenBank/DDBJ whole genome shotgun (WGS) entry which is preliminary data.</text>
</comment>
<organism evidence="2 3">
    <name type="scientific">Rhodopirellula sallentina SM41</name>
    <dbReference type="NCBI Taxonomy" id="1263870"/>
    <lineage>
        <taxon>Bacteria</taxon>
        <taxon>Pseudomonadati</taxon>
        <taxon>Planctomycetota</taxon>
        <taxon>Planctomycetia</taxon>
        <taxon>Pirellulales</taxon>
        <taxon>Pirellulaceae</taxon>
        <taxon>Rhodopirellula</taxon>
    </lineage>
</organism>
<gene>
    <name evidence="2" type="ORF">RSSM_01677</name>
</gene>
<evidence type="ECO:0000256" key="1">
    <source>
        <dbReference type="SAM" id="MobiDB-lite"/>
    </source>
</evidence>
<reference evidence="2 3" key="1">
    <citation type="journal article" date="2013" name="Mar. Genomics">
        <title>Expression of sulfatases in Rhodopirellula baltica and the diversity of sulfatases in the genus Rhodopirellula.</title>
        <authorList>
            <person name="Wegner C.E."/>
            <person name="Richter-Heitmann T."/>
            <person name="Klindworth A."/>
            <person name="Klockow C."/>
            <person name="Richter M."/>
            <person name="Achstetter T."/>
            <person name="Glockner F.O."/>
            <person name="Harder J."/>
        </authorList>
    </citation>
    <scope>NUCLEOTIDE SEQUENCE [LARGE SCALE GENOMIC DNA]</scope>
    <source>
        <strain evidence="2 3">SM41</strain>
    </source>
</reference>
<evidence type="ECO:0000313" key="2">
    <source>
        <dbReference type="EMBL" id="EMI56907.1"/>
    </source>
</evidence>
<dbReference type="PATRIC" id="fig|1263870.3.peg.1796"/>
<feature type="compositionally biased region" description="Acidic residues" evidence="1">
    <location>
        <begin position="209"/>
        <end position="219"/>
    </location>
</feature>